<evidence type="ECO:0000313" key="1">
    <source>
        <dbReference type="EMBL" id="ORY45170.1"/>
    </source>
</evidence>
<protein>
    <recommendedName>
        <fullName evidence="3">Mitochondrial carrier</fullName>
    </recommendedName>
</protein>
<keyword evidence="2" id="KW-1185">Reference proteome</keyword>
<organism evidence="1 2">
    <name type="scientific">Rhizoclosmatium globosum</name>
    <dbReference type="NCBI Taxonomy" id="329046"/>
    <lineage>
        <taxon>Eukaryota</taxon>
        <taxon>Fungi</taxon>
        <taxon>Fungi incertae sedis</taxon>
        <taxon>Chytridiomycota</taxon>
        <taxon>Chytridiomycota incertae sedis</taxon>
        <taxon>Chytridiomycetes</taxon>
        <taxon>Chytridiales</taxon>
        <taxon>Chytriomycetaceae</taxon>
        <taxon>Rhizoclosmatium</taxon>
    </lineage>
</organism>
<sequence>MSTSSLWSLIGTETIDTATIAQDLQLERAKEVGTALSVDFVAGFAASLLVSPAVAIIDKAIITNASGKESFNEGLKNMTKLLITRPHQFIRQPYFFPVFCIFGGTYAVANSIDTICYHANIRPTLPKFAASSVVNIALNGWKDSLFTRWYGTVKPRPLPALSLGLFAVRDSITVATAFLAPPLISPYLQDLGLSKHTADVAAQITAPCAVQFVSTNIHLYALDLYNHPGLSWAEHSALIRKNYWTSSVGRVIRTLPGFGIGGVANMRFRNGLKEVVEGKLF</sequence>
<evidence type="ECO:0008006" key="3">
    <source>
        <dbReference type="Google" id="ProtNLM"/>
    </source>
</evidence>
<dbReference type="STRING" id="329046.A0A1Y2CDN3"/>
<name>A0A1Y2CDN3_9FUNG</name>
<proteinExistence type="predicted"/>
<reference evidence="1 2" key="1">
    <citation type="submission" date="2016-07" db="EMBL/GenBank/DDBJ databases">
        <title>Pervasive Adenine N6-methylation of Active Genes in Fungi.</title>
        <authorList>
            <consortium name="DOE Joint Genome Institute"/>
            <person name="Mondo S.J."/>
            <person name="Dannebaum R.O."/>
            <person name="Kuo R.C."/>
            <person name="Labutti K."/>
            <person name="Haridas S."/>
            <person name="Kuo A."/>
            <person name="Salamov A."/>
            <person name="Ahrendt S.R."/>
            <person name="Lipzen A."/>
            <person name="Sullivan W."/>
            <person name="Andreopoulos W.B."/>
            <person name="Clum A."/>
            <person name="Lindquist E."/>
            <person name="Daum C."/>
            <person name="Ramamoorthy G.K."/>
            <person name="Gryganskyi A."/>
            <person name="Culley D."/>
            <person name="Magnuson J.K."/>
            <person name="James T.Y."/>
            <person name="O'Malley M.A."/>
            <person name="Stajich J.E."/>
            <person name="Spatafora J.W."/>
            <person name="Visel A."/>
            <person name="Grigoriev I.V."/>
        </authorList>
    </citation>
    <scope>NUCLEOTIDE SEQUENCE [LARGE SCALE GENOMIC DNA]</scope>
    <source>
        <strain evidence="1 2">JEL800</strain>
    </source>
</reference>
<gene>
    <name evidence="1" type="ORF">BCR33DRAFT_716498</name>
</gene>
<dbReference type="Proteomes" id="UP000193642">
    <property type="component" value="Unassembled WGS sequence"/>
</dbReference>
<dbReference type="InterPro" id="IPR038781">
    <property type="entry name" value="C365.16-ike"/>
</dbReference>
<dbReference type="PANTHER" id="PTHR37845">
    <property type="entry name" value="SEQUENCE ORPHAN"/>
    <property type="match status" value="1"/>
</dbReference>
<evidence type="ECO:0000313" key="2">
    <source>
        <dbReference type="Proteomes" id="UP000193642"/>
    </source>
</evidence>
<dbReference type="AlphaFoldDB" id="A0A1Y2CDN3"/>
<dbReference type="OrthoDB" id="275936at2759"/>
<accession>A0A1Y2CDN3</accession>
<dbReference type="PANTHER" id="PTHR37845:SF1">
    <property type="entry name" value="SEQUENCE ORPHAN"/>
    <property type="match status" value="1"/>
</dbReference>
<dbReference type="EMBL" id="MCGO01000020">
    <property type="protein sequence ID" value="ORY45170.1"/>
    <property type="molecule type" value="Genomic_DNA"/>
</dbReference>
<comment type="caution">
    <text evidence="1">The sequence shown here is derived from an EMBL/GenBank/DDBJ whole genome shotgun (WGS) entry which is preliminary data.</text>
</comment>
<dbReference type="GO" id="GO:0005739">
    <property type="term" value="C:mitochondrion"/>
    <property type="evidence" value="ECO:0007669"/>
    <property type="project" value="TreeGrafter"/>
</dbReference>